<keyword evidence="1" id="KW-0472">Membrane</keyword>
<dbReference type="RefSeq" id="WP_407029936.1">
    <property type="nucleotide sequence ID" value="NZ_JAQGEF010000002.1"/>
</dbReference>
<evidence type="ECO:0000313" key="3">
    <source>
        <dbReference type="Proteomes" id="UP001210231"/>
    </source>
</evidence>
<feature type="transmembrane region" description="Helical" evidence="1">
    <location>
        <begin position="188"/>
        <end position="207"/>
    </location>
</feature>
<evidence type="ECO:0000256" key="1">
    <source>
        <dbReference type="SAM" id="Phobius"/>
    </source>
</evidence>
<name>A0ABT4UFI2_9BACT</name>
<organism evidence="2 3">
    <name type="scientific">Polluticaenibacter yanchengensis</name>
    <dbReference type="NCBI Taxonomy" id="3014562"/>
    <lineage>
        <taxon>Bacteria</taxon>
        <taxon>Pseudomonadati</taxon>
        <taxon>Bacteroidota</taxon>
        <taxon>Chitinophagia</taxon>
        <taxon>Chitinophagales</taxon>
        <taxon>Chitinophagaceae</taxon>
        <taxon>Polluticaenibacter</taxon>
    </lineage>
</organism>
<keyword evidence="1" id="KW-0812">Transmembrane</keyword>
<gene>
    <name evidence="2" type="ORF">O3P16_02220</name>
</gene>
<evidence type="ECO:0000313" key="2">
    <source>
        <dbReference type="EMBL" id="MDA3613607.1"/>
    </source>
</evidence>
<reference evidence="2 3" key="1">
    <citation type="submission" date="2022-12" db="EMBL/GenBank/DDBJ databases">
        <title>Chitinophagaceae gen. sp. nov., a new member of the family Chitinophagaceae, isolated from soil in a chemical factory.</title>
        <authorList>
            <person name="Ke Z."/>
        </authorList>
    </citation>
    <scope>NUCLEOTIDE SEQUENCE [LARGE SCALE GENOMIC DNA]</scope>
    <source>
        <strain evidence="2 3">LY-5</strain>
    </source>
</reference>
<feature type="transmembrane region" description="Helical" evidence="1">
    <location>
        <begin position="125"/>
        <end position="149"/>
    </location>
</feature>
<protein>
    <submittedName>
        <fullName evidence="2">Uncharacterized protein</fullName>
    </submittedName>
</protein>
<accession>A0ABT4UFI2</accession>
<proteinExistence type="predicted"/>
<keyword evidence="3" id="KW-1185">Reference proteome</keyword>
<keyword evidence="1" id="KW-1133">Transmembrane helix</keyword>
<dbReference type="Proteomes" id="UP001210231">
    <property type="component" value="Unassembled WGS sequence"/>
</dbReference>
<sequence length="403" mass="46401">MKVGIYISGLGQSFINESVEKYAERLKNEISFHTNGIQYEIKSEKISYAPDRFSTVVSICEKNKQNKLIYKFYDFKYHEILTEKFNNYSLIRKNLWLFLLVIRKFPIIIKRLFKSESYNHPFQTFYIFLIFIIIASAVLLMLPATFTVINSSYEKGTIGEMVTLLKSKTGIQDIPLISKMQIKNLSRIIVSVTALLLLIIPNANVLITNLATEFICANDYMQYGVQKQLLQGNLELLVDYISENEKNCKIHFHTYSFGSILALDYIYPYGNKVSANAEVYCEAIITIGTPFEFINSYYPQFYLNRTTSFGDTVLWLNIYSIADALATNFRNDSKIGDAQFGIERSSNKPVNINYEVVTLNKKSVVDFLMLYSVKVHGMYWDNKAEGLSCLGLLYKEMKNKSLI</sequence>
<dbReference type="EMBL" id="JAQGEF010000002">
    <property type="protein sequence ID" value="MDA3613607.1"/>
    <property type="molecule type" value="Genomic_DNA"/>
</dbReference>
<comment type="caution">
    <text evidence="2">The sequence shown here is derived from an EMBL/GenBank/DDBJ whole genome shotgun (WGS) entry which is preliminary data.</text>
</comment>